<name>A0ABD5U802_9EURY</name>
<comment type="caution">
    <text evidence="1">The sequence shown here is derived from an EMBL/GenBank/DDBJ whole genome shotgun (WGS) entry which is preliminary data.</text>
</comment>
<dbReference type="RefSeq" id="WP_304447080.1">
    <property type="nucleotide sequence ID" value="NZ_JARRAH010000001.1"/>
</dbReference>
<sequence length="289" mass="32337">MGESFRAYLRAKRTVDDRAIDRRVFERLRRELRGRERLRVLDVGAGLGAMCHRLVEWEALPPRVEYTLVDREASTVAAAREGFPGWARERGFDVAAEGERLVCTRDEERLRVEFVAGDALAVAPARECDLLVGQAFLDLVELDAFPDLLAALDPEGLWYFPITYDGGTHFSPPHPRDDAVERAYHDHMDARPKAGRRAGRSVYHALPDSADLLAVAGSDWVVHPREGGYPADEATFLRWMLDAIEGALREDDALAPAALDDWVGTRREQVAAGDLVYVAHQLDLLGRVR</sequence>
<protein>
    <recommendedName>
        <fullName evidence="3">Class I SAM-dependent methyltransferase</fullName>
    </recommendedName>
</protein>
<proteinExistence type="predicted"/>
<accession>A0ABD5U802</accession>
<organism evidence="1 2">
    <name type="scientific">Halomarina ordinaria</name>
    <dbReference type="NCBI Taxonomy" id="3033939"/>
    <lineage>
        <taxon>Archaea</taxon>
        <taxon>Methanobacteriati</taxon>
        <taxon>Methanobacteriota</taxon>
        <taxon>Stenosarchaea group</taxon>
        <taxon>Halobacteria</taxon>
        <taxon>Halobacteriales</taxon>
        <taxon>Natronomonadaceae</taxon>
        <taxon>Halomarina</taxon>
    </lineage>
</organism>
<gene>
    <name evidence="1" type="ORF">ACFQHK_02510</name>
</gene>
<dbReference type="Proteomes" id="UP001596406">
    <property type="component" value="Unassembled WGS sequence"/>
</dbReference>
<reference evidence="1 2" key="1">
    <citation type="journal article" date="2019" name="Int. J. Syst. Evol. Microbiol.">
        <title>The Global Catalogue of Microorganisms (GCM) 10K type strain sequencing project: providing services to taxonomists for standard genome sequencing and annotation.</title>
        <authorList>
            <consortium name="The Broad Institute Genomics Platform"/>
            <consortium name="The Broad Institute Genome Sequencing Center for Infectious Disease"/>
            <person name="Wu L."/>
            <person name="Ma J."/>
        </authorList>
    </citation>
    <scope>NUCLEOTIDE SEQUENCE [LARGE SCALE GENOMIC DNA]</scope>
    <source>
        <strain evidence="1 2">PSRA2</strain>
    </source>
</reference>
<evidence type="ECO:0008006" key="3">
    <source>
        <dbReference type="Google" id="ProtNLM"/>
    </source>
</evidence>
<dbReference type="InterPro" id="IPR029063">
    <property type="entry name" value="SAM-dependent_MTases_sf"/>
</dbReference>
<keyword evidence="2" id="KW-1185">Reference proteome</keyword>
<evidence type="ECO:0000313" key="1">
    <source>
        <dbReference type="EMBL" id="MFC6835377.1"/>
    </source>
</evidence>
<evidence type="ECO:0000313" key="2">
    <source>
        <dbReference type="Proteomes" id="UP001596406"/>
    </source>
</evidence>
<dbReference type="SUPFAM" id="SSF53335">
    <property type="entry name" value="S-adenosyl-L-methionine-dependent methyltransferases"/>
    <property type="match status" value="1"/>
</dbReference>
<dbReference type="Gene3D" id="3.40.50.150">
    <property type="entry name" value="Vaccinia Virus protein VP39"/>
    <property type="match status" value="1"/>
</dbReference>
<dbReference type="AlphaFoldDB" id="A0ABD5U802"/>
<dbReference type="EMBL" id="JBHSXM010000001">
    <property type="protein sequence ID" value="MFC6835377.1"/>
    <property type="molecule type" value="Genomic_DNA"/>
</dbReference>